<dbReference type="AlphaFoldDB" id="A0A239FGX6"/>
<accession>A0A239FGX6</accession>
<sequence length="287" mass="33904">MIGKIRVFFGSKIPRNLKHKIKFEWFPFVSIFYPETLIVSYPKCGRSWLRLLINDSFAKEYSGHLKEGSLQEDRLSSINKDISSIGITHDDDPMLKTPEEIIKNKSFYKKKNVVLLVRDPRDVMISWYFQVINRGSIKNFSEPIKTNDPRDFIYNERGGLKTIIDFYNLWWKNRERPKSFYCMSYEALRSDTLNEMIKLFEFWGIRKYISDSSIKHAIQKNSFEKLKDKESKGAVKHDAFKTVDKKNPDAFKARKGKVGGYVDYLETEDIKYMDDLISKTLNKAYKY</sequence>
<organism evidence="4 5">
    <name type="scientific">Ekhidna lutea</name>
    <dbReference type="NCBI Taxonomy" id="447679"/>
    <lineage>
        <taxon>Bacteria</taxon>
        <taxon>Pseudomonadati</taxon>
        <taxon>Bacteroidota</taxon>
        <taxon>Cytophagia</taxon>
        <taxon>Cytophagales</taxon>
        <taxon>Reichenbachiellaceae</taxon>
        <taxon>Ekhidna</taxon>
    </lineage>
</organism>
<evidence type="ECO:0000259" key="3">
    <source>
        <dbReference type="Pfam" id="PF00685"/>
    </source>
</evidence>
<dbReference type="Proteomes" id="UP000198393">
    <property type="component" value="Unassembled WGS sequence"/>
</dbReference>
<dbReference type="GO" id="GO:0008146">
    <property type="term" value="F:sulfotransferase activity"/>
    <property type="evidence" value="ECO:0007669"/>
    <property type="project" value="InterPro"/>
</dbReference>
<evidence type="ECO:0000256" key="2">
    <source>
        <dbReference type="ARBA" id="ARBA00022679"/>
    </source>
</evidence>
<dbReference type="InterPro" id="IPR000863">
    <property type="entry name" value="Sulfotransferase_dom"/>
</dbReference>
<protein>
    <submittedName>
        <fullName evidence="4">Sulfotransferase domain-containing protein</fullName>
    </submittedName>
</protein>
<evidence type="ECO:0000256" key="1">
    <source>
        <dbReference type="ARBA" id="ARBA00005771"/>
    </source>
</evidence>
<dbReference type="PANTHER" id="PTHR11783">
    <property type="entry name" value="SULFOTRANSFERASE SULT"/>
    <property type="match status" value="1"/>
</dbReference>
<name>A0A239FGX6_EKHLU</name>
<keyword evidence="5" id="KW-1185">Reference proteome</keyword>
<evidence type="ECO:0000313" key="5">
    <source>
        <dbReference type="Proteomes" id="UP000198393"/>
    </source>
</evidence>
<feature type="domain" description="Sulfotransferase" evidence="3">
    <location>
        <begin position="35"/>
        <end position="282"/>
    </location>
</feature>
<keyword evidence="2 4" id="KW-0808">Transferase</keyword>
<dbReference type="Pfam" id="PF00685">
    <property type="entry name" value="Sulfotransfer_1"/>
    <property type="match status" value="1"/>
</dbReference>
<dbReference type="EMBL" id="FZPD01000001">
    <property type="protein sequence ID" value="SNS56280.1"/>
    <property type="molecule type" value="Genomic_DNA"/>
</dbReference>
<dbReference type="Gene3D" id="3.40.50.300">
    <property type="entry name" value="P-loop containing nucleotide triphosphate hydrolases"/>
    <property type="match status" value="1"/>
</dbReference>
<evidence type="ECO:0000313" key="4">
    <source>
        <dbReference type="EMBL" id="SNS56280.1"/>
    </source>
</evidence>
<proteinExistence type="inferred from homology"/>
<dbReference type="InterPro" id="IPR027417">
    <property type="entry name" value="P-loop_NTPase"/>
</dbReference>
<dbReference type="RefSeq" id="WP_089355423.1">
    <property type="nucleotide sequence ID" value="NZ_FZPD01000001.1"/>
</dbReference>
<gene>
    <name evidence="4" type="ORF">SAMN05421640_0671</name>
</gene>
<dbReference type="OrthoDB" id="1437579at2"/>
<reference evidence="4 5" key="1">
    <citation type="submission" date="2017-06" db="EMBL/GenBank/DDBJ databases">
        <authorList>
            <person name="Kim H.J."/>
            <person name="Triplett B.A."/>
        </authorList>
    </citation>
    <scope>NUCLEOTIDE SEQUENCE [LARGE SCALE GENOMIC DNA]</scope>
    <source>
        <strain evidence="4 5">DSM 19307</strain>
    </source>
</reference>
<dbReference type="SUPFAM" id="SSF52540">
    <property type="entry name" value="P-loop containing nucleoside triphosphate hydrolases"/>
    <property type="match status" value="1"/>
</dbReference>
<comment type="similarity">
    <text evidence="1">Belongs to the sulfotransferase 1 family.</text>
</comment>